<dbReference type="RefSeq" id="WP_096818369.1">
    <property type="nucleotide sequence ID" value="NZ_JXJU01000007.1"/>
</dbReference>
<keyword evidence="3" id="KW-1185">Reference proteome</keyword>
<comment type="caution">
    <text evidence="2">The sequence shown here is derived from an EMBL/GenBank/DDBJ whole genome shotgun (WGS) entry which is preliminary data.</text>
</comment>
<dbReference type="PANTHER" id="PTHR31302">
    <property type="entry name" value="TRANSMEMBRANE PROTEIN WITH METALLOPHOSPHOESTERASE DOMAIN-RELATED"/>
    <property type="match status" value="1"/>
</dbReference>
<organism evidence="2 3">
    <name type="scientific">Lactococcus fujiensis JCM 16395</name>
    <dbReference type="NCBI Taxonomy" id="1291764"/>
    <lineage>
        <taxon>Bacteria</taxon>
        <taxon>Bacillati</taxon>
        <taxon>Bacillota</taxon>
        <taxon>Bacilli</taxon>
        <taxon>Lactobacillales</taxon>
        <taxon>Streptococcaceae</taxon>
        <taxon>Lactococcus</taxon>
    </lineage>
</organism>
<dbReference type="CDD" id="cd07385">
    <property type="entry name" value="MPP_YkuE_C"/>
    <property type="match status" value="1"/>
</dbReference>
<dbReference type="STRING" id="1291764.GCA_001311235_02204"/>
<reference evidence="2 3" key="1">
    <citation type="submission" date="2014-12" db="EMBL/GenBank/DDBJ databases">
        <title>Draft genome sequences of 10 type strains of Lactococcus.</title>
        <authorList>
            <person name="Sun Z."/>
            <person name="Zhong Z."/>
            <person name="Liu W."/>
            <person name="Zhang W."/>
            <person name="Zhang H."/>
        </authorList>
    </citation>
    <scope>NUCLEOTIDE SEQUENCE [LARGE SCALE GENOMIC DNA]</scope>
    <source>
        <strain evidence="2 3">JCM 16395</strain>
    </source>
</reference>
<dbReference type="GO" id="GO:0016020">
    <property type="term" value="C:membrane"/>
    <property type="evidence" value="ECO:0007669"/>
    <property type="project" value="GOC"/>
</dbReference>
<dbReference type="EMBL" id="JXJU01000007">
    <property type="protein sequence ID" value="PCR99664.1"/>
    <property type="molecule type" value="Genomic_DNA"/>
</dbReference>
<proteinExistence type="predicted"/>
<gene>
    <name evidence="2" type="ORF">RT41_GL001777</name>
</gene>
<evidence type="ECO:0000259" key="1">
    <source>
        <dbReference type="Pfam" id="PF00149"/>
    </source>
</evidence>
<protein>
    <submittedName>
        <fullName evidence="2">Metallo-phosphoesterase</fullName>
    </submittedName>
</protein>
<evidence type="ECO:0000313" key="3">
    <source>
        <dbReference type="Proteomes" id="UP000218181"/>
    </source>
</evidence>
<dbReference type="GO" id="GO:0008758">
    <property type="term" value="F:UDP-2,3-diacylglucosamine hydrolase activity"/>
    <property type="evidence" value="ECO:0007669"/>
    <property type="project" value="TreeGrafter"/>
</dbReference>
<dbReference type="Gene3D" id="3.60.21.10">
    <property type="match status" value="1"/>
</dbReference>
<dbReference type="Proteomes" id="UP000218181">
    <property type="component" value="Unassembled WGS sequence"/>
</dbReference>
<dbReference type="GO" id="GO:0009245">
    <property type="term" value="P:lipid A biosynthetic process"/>
    <property type="evidence" value="ECO:0007669"/>
    <property type="project" value="TreeGrafter"/>
</dbReference>
<dbReference type="InterPro" id="IPR029052">
    <property type="entry name" value="Metallo-depent_PP-like"/>
</dbReference>
<dbReference type="InterPro" id="IPR051158">
    <property type="entry name" value="Metallophosphoesterase_sf"/>
</dbReference>
<dbReference type="InterPro" id="IPR004843">
    <property type="entry name" value="Calcineurin-like_PHP"/>
</dbReference>
<dbReference type="OrthoDB" id="9780884at2"/>
<name>A0A2A5RKF5_9LACT</name>
<dbReference type="Pfam" id="PF00149">
    <property type="entry name" value="Metallophos"/>
    <property type="match status" value="1"/>
</dbReference>
<sequence length="258" mass="29139">MTLIIVFLVGLLLLGYGIFVEPHLMKVNVINYQHNLGIKVAHFTDTHFTWHTSARRFKKFAKNIAENNPDLILFTGDLFDKVEWAQAHPDETNEVIEMLSSLTAPLGKYAVFGNHDFQDKKVDFVKGVLEKSGFTVINNSSVLRENIALAGIDDMREGFPDFGIEPHDAPFSLLMIHEPDALLQLEQMKKFDLIIAGHSHGGQIRLGSFRMHNKGSKYFDSGKYVITDKTTLYVNNGIGLTFLPIRIGVVPEITYYQI</sequence>
<dbReference type="PANTHER" id="PTHR31302:SF25">
    <property type="entry name" value="PHOSPHOESTERASE"/>
    <property type="match status" value="1"/>
</dbReference>
<dbReference type="AlphaFoldDB" id="A0A2A5RKF5"/>
<accession>A0A2A5RKF5</accession>
<dbReference type="SUPFAM" id="SSF56300">
    <property type="entry name" value="Metallo-dependent phosphatases"/>
    <property type="match status" value="1"/>
</dbReference>
<feature type="domain" description="Calcineurin-like phosphoesterase" evidence="1">
    <location>
        <begin position="38"/>
        <end position="201"/>
    </location>
</feature>
<evidence type="ECO:0000313" key="2">
    <source>
        <dbReference type="EMBL" id="PCR99664.1"/>
    </source>
</evidence>